<dbReference type="Pfam" id="PF00337">
    <property type="entry name" value="Gal-bind_lectin"/>
    <property type="match status" value="1"/>
</dbReference>
<keyword evidence="2" id="KW-0677">Repeat</keyword>
<comment type="caution">
    <text evidence="6">The sequence shown here is derived from an EMBL/GenBank/DDBJ whole genome shotgun (WGS) entry which is preliminary data.</text>
</comment>
<dbReference type="OrthoDB" id="6251307at2759"/>
<feature type="domain" description="Galectin" evidence="5">
    <location>
        <begin position="54"/>
        <end position="186"/>
    </location>
</feature>
<dbReference type="AlphaFoldDB" id="A0A8K0KP81"/>
<dbReference type="SUPFAM" id="SSF49899">
    <property type="entry name" value="Concanavalin A-like lectins/glucanases"/>
    <property type="match status" value="1"/>
</dbReference>
<evidence type="ECO:0000259" key="5">
    <source>
        <dbReference type="PROSITE" id="PS51304"/>
    </source>
</evidence>
<dbReference type="GO" id="GO:0030246">
    <property type="term" value="F:carbohydrate binding"/>
    <property type="evidence" value="ECO:0007669"/>
    <property type="project" value="UniProtKB-UniRule"/>
</dbReference>
<dbReference type="PANTHER" id="PTHR11346">
    <property type="entry name" value="GALECTIN"/>
    <property type="match status" value="1"/>
</dbReference>
<accession>A0A8K0KP81</accession>
<reference evidence="6" key="2">
    <citation type="submission" date="2017-10" db="EMBL/GenBank/DDBJ databases">
        <title>Ladona fulva Genome sequencing and assembly.</title>
        <authorList>
            <person name="Murali S."/>
            <person name="Richards S."/>
            <person name="Bandaranaike D."/>
            <person name="Bellair M."/>
            <person name="Blankenburg K."/>
            <person name="Chao H."/>
            <person name="Dinh H."/>
            <person name="Doddapaneni H."/>
            <person name="Dugan-Rocha S."/>
            <person name="Elkadiri S."/>
            <person name="Gnanaolivu R."/>
            <person name="Hernandez B."/>
            <person name="Skinner E."/>
            <person name="Javaid M."/>
            <person name="Lee S."/>
            <person name="Li M."/>
            <person name="Ming W."/>
            <person name="Munidasa M."/>
            <person name="Muniz J."/>
            <person name="Nguyen L."/>
            <person name="Hughes D."/>
            <person name="Osuji N."/>
            <person name="Pu L.-L."/>
            <person name="Puazo M."/>
            <person name="Qu C."/>
            <person name="Quiroz J."/>
            <person name="Raj R."/>
            <person name="Weissenberger G."/>
            <person name="Xin Y."/>
            <person name="Zou X."/>
            <person name="Han Y."/>
            <person name="Worley K."/>
            <person name="Muzny D."/>
            <person name="Gibbs R."/>
        </authorList>
    </citation>
    <scope>NUCLEOTIDE SEQUENCE</scope>
    <source>
        <strain evidence="6">Sampled in the wild</strain>
    </source>
</reference>
<proteinExistence type="predicted"/>
<dbReference type="PROSITE" id="PS51304">
    <property type="entry name" value="GALECTIN"/>
    <property type="match status" value="1"/>
</dbReference>
<feature type="compositionally biased region" description="Polar residues" evidence="4">
    <location>
        <begin position="270"/>
        <end position="280"/>
    </location>
</feature>
<evidence type="ECO:0000256" key="3">
    <source>
        <dbReference type="RuleBase" id="RU102079"/>
    </source>
</evidence>
<dbReference type="SMART" id="SM00908">
    <property type="entry name" value="Gal-bind_lectin"/>
    <property type="match status" value="1"/>
</dbReference>
<organism evidence="6 7">
    <name type="scientific">Ladona fulva</name>
    <name type="common">Scarce chaser dragonfly</name>
    <name type="synonym">Libellula fulva</name>
    <dbReference type="NCBI Taxonomy" id="123851"/>
    <lineage>
        <taxon>Eukaryota</taxon>
        <taxon>Metazoa</taxon>
        <taxon>Ecdysozoa</taxon>
        <taxon>Arthropoda</taxon>
        <taxon>Hexapoda</taxon>
        <taxon>Insecta</taxon>
        <taxon>Pterygota</taxon>
        <taxon>Palaeoptera</taxon>
        <taxon>Odonata</taxon>
        <taxon>Epiprocta</taxon>
        <taxon>Anisoptera</taxon>
        <taxon>Libelluloidea</taxon>
        <taxon>Libellulidae</taxon>
        <taxon>Ladona</taxon>
    </lineage>
</organism>
<sequence length="280" mass="30078">RLGGHFNSYVIEKTFAARNRKGIFTDGYDFTPCFGGIPTVVMAVVPIYNPPVPYLGYIEGGFGPGRMVRIQGSISPSAQRFAVNLQCGPNTNPRDDIALHLSPRFSENFIMRSSLQNQSWSGEETHGSMLLARGQPFEVLILCESNCYKIALNNQHFGEYMHRIPYNRVSHLTIDGDVTLSIIAFEGGFAPPPMTGNGVPGYAPQPAMAGMVPPMPGVASYPPGHMPPYGAQPMYGGAPYGAPPGPQAYGGYGGYGGHGQPPPPPGYQVGFSNPSELSYF</sequence>
<dbReference type="CDD" id="cd00070">
    <property type="entry name" value="GLECT"/>
    <property type="match status" value="1"/>
</dbReference>
<evidence type="ECO:0000256" key="4">
    <source>
        <dbReference type="SAM" id="MobiDB-lite"/>
    </source>
</evidence>
<dbReference type="InterPro" id="IPR001079">
    <property type="entry name" value="Galectin_CRD"/>
</dbReference>
<feature type="region of interest" description="Disordered" evidence="4">
    <location>
        <begin position="251"/>
        <end position="280"/>
    </location>
</feature>
<keyword evidence="1 3" id="KW-0430">Lectin</keyword>
<dbReference type="InterPro" id="IPR013320">
    <property type="entry name" value="ConA-like_dom_sf"/>
</dbReference>
<name>A0A8K0KP81_LADFU</name>
<reference evidence="6" key="1">
    <citation type="submission" date="2013-04" db="EMBL/GenBank/DDBJ databases">
        <authorList>
            <person name="Qu J."/>
            <person name="Murali S.C."/>
            <person name="Bandaranaike D."/>
            <person name="Bellair M."/>
            <person name="Blankenburg K."/>
            <person name="Chao H."/>
            <person name="Dinh H."/>
            <person name="Doddapaneni H."/>
            <person name="Downs B."/>
            <person name="Dugan-Rocha S."/>
            <person name="Elkadiri S."/>
            <person name="Gnanaolivu R.D."/>
            <person name="Hernandez B."/>
            <person name="Javaid M."/>
            <person name="Jayaseelan J.C."/>
            <person name="Lee S."/>
            <person name="Li M."/>
            <person name="Ming W."/>
            <person name="Munidasa M."/>
            <person name="Muniz J."/>
            <person name="Nguyen L."/>
            <person name="Ongeri F."/>
            <person name="Osuji N."/>
            <person name="Pu L.-L."/>
            <person name="Puazo M."/>
            <person name="Qu C."/>
            <person name="Quiroz J."/>
            <person name="Raj R."/>
            <person name="Weissenberger G."/>
            <person name="Xin Y."/>
            <person name="Zou X."/>
            <person name="Han Y."/>
            <person name="Richards S."/>
            <person name="Worley K."/>
            <person name="Muzny D."/>
            <person name="Gibbs R."/>
        </authorList>
    </citation>
    <scope>NUCLEOTIDE SEQUENCE</scope>
    <source>
        <strain evidence="6">Sampled in the wild</strain>
    </source>
</reference>
<evidence type="ECO:0000256" key="1">
    <source>
        <dbReference type="ARBA" id="ARBA00022734"/>
    </source>
</evidence>
<dbReference type="Proteomes" id="UP000792457">
    <property type="component" value="Unassembled WGS sequence"/>
</dbReference>
<keyword evidence="7" id="KW-1185">Reference proteome</keyword>
<evidence type="ECO:0000313" key="7">
    <source>
        <dbReference type="Proteomes" id="UP000792457"/>
    </source>
</evidence>
<dbReference type="PANTHER" id="PTHR11346:SF176">
    <property type="entry name" value="32 KDA BETA-GALACTOSIDE-BINDING LECTIN LEC-3"/>
    <property type="match status" value="1"/>
</dbReference>
<protein>
    <recommendedName>
        <fullName evidence="3">Galectin</fullName>
    </recommendedName>
</protein>
<dbReference type="EMBL" id="KZ309239">
    <property type="protein sequence ID" value="KAG8237893.1"/>
    <property type="molecule type" value="Genomic_DNA"/>
</dbReference>
<dbReference type="FunFam" id="2.60.120.200:FF:000124">
    <property type="entry name" value="Galectin-4"/>
    <property type="match status" value="1"/>
</dbReference>
<evidence type="ECO:0000256" key="2">
    <source>
        <dbReference type="ARBA" id="ARBA00022737"/>
    </source>
</evidence>
<gene>
    <name evidence="6" type="ORF">J437_LFUL017041</name>
</gene>
<evidence type="ECO:0000313" key="6">
    <source>
        <dbReference type="EMBL" id="KAG8237893.1"/>
    </source>
</evidence>
<dbReference type="GO" id="GO:0016936">
    <property type="term" value="F:galactoside binding"/>
    <property type="evidence" value="ECO:0007669"/>
    <property type="project" value="TreeGrafter"/>
</dbReference>
<dbReference type="SMART" id="SM00276">
    <property type="entry name" value="GLECT"/>
    <property type="match status" value="1"/>
</dbReference>
<feature type="non-terminal residue" evidence="6">
    <location>
        <position position="1"/>
    </location>
</feature>
<dbReference type="InterPro" id="IPR044156">
    <property type="entry name" value="Galectin-like"/>
</dbReference>
<dbReference type="Gene3D" id="2.60.120.200">
    <property type="match status" value="1"/>
</dbReference>